<dbReference type="GO" id="GO:0039617">
    <property type="term" value="C:T=3 icosahedral viral capsid"/>
    <property type="evidence" value="ECO:0007669"/>
    <property type="project" value="UniProtKB-KW"/>
</dbReference>
<accession>G9F9P8</accession>
<evidence type="ECO:0000313" key="12">
    <source>
        <dbReference type="EMBL" id="AEV92822.1"/>
    </source>
</evidence>
<feature type="region of interest" description="Disordered" evidence="10">
    <location>
        <begin position="1"/>
        <end position="55"/>
    </location>
</feature>
<feature type="compositionally biased region" description="Basic residues" evidence="10">
    <location>
        <begin position="32"/>
        <end position="51"/>
    </location>
</feature>
<name>G9F9P8_9VIRU</name>
<keyword evidence="7" id="KW-1142">T=3 icosahedral capsid protein</keyword>
<dbReference type="EMBL" id="JN052023">
    <property type="protein sequence ID" value="AEV92822.1"/>
    <property type="molecule type" value="Genomic_RNA"/>
</dbReference>
<keyword evidence="2" id="KW-0167">Capsid protein</keyword>
<sequence>MANKPAPVPSRGQRARRRRARSAQNQQMAQQRARRRRNPPRQRRQQRRTRAVARSEVKREVHRLGLTGPKVAVSQTVTATLGTIGANSSDRVELEMASMLNPALVKETNGSNAFGPIQALAAQFGLWRCVQAHIRFTPLVGSSAVSGTAVRASLNLTSTPGSTSWSGLGARVHRDVNVGQTGIFKLARKQLAGPRESWWLTNTNDDKTQSLGPTIEIHSLGQTVSTYQNTPYAGSLFLVELRATWEFANYLTQPSLATLSKQEAPASSVVIDAATAGEPITMTVTDASTVEALSLLSDMPYSSLSRATGTSVSSTIFQVVDASVSTAASLLPPPFGWLLAGGWWFVKRVITSNTRANTVQFQIYASAEDAAADRPCIATGTSNQQSLSGVVQFNQINAPNTGTSTVSVVQSRVAAPELQPGDPFDLLSFGLTPVIYLSNTFNKNLNGWIQNHVNATLGLWIQDSQGNYSGRVNQAWIFDTAVFTGHGFVTSDPPPNQSFSVVSRVNSTSSSVVTREFAGYFQVTSETGSNTQTALFMLWLMPSQSQFTGTAVNTYTLVAPTPGAASAGYSSGVTTLVSSTQVGVRIPSDTGYLLTVCIGDNNGTGTYQNAGQIMNFPNPFAVVSNYSVDVCGCGPLGFGAPLYTGLPMNAPNAGEWQLTSRAGVDLRTVRFRDDPDGEEAESADHWSDDEEPDFWTSESEEEDDSGHFTCTSEEEDWKAALDGDYIRRDQLPPWLAHLWDWLFEHDTPDSVYPPSDEVDWAFQLTLRMSTSRHFEFKHPYDDYQSESRARVQSALGAQFDPETAAHRAMRACPHPAYSAIVSRFDYNRAERGMSNLEAKKEAAAYALLRFSR</sequence>
<evidence type="ECO:0000256" key="9">
    <source>
        <dbReference type="ARBA" id="ARBA00045703"/>
    </source>
</evidence>
<dbReference type="Pfam" id="PF03115">
    <property type="entry name" value="Astro_capsid_N"/>
    <property type="match status" value="1"/>
</dbReference>
<dbReference type="InterPro" id="IPR029053">
    <property type="entry name" value="Viral_coat"/>
</dbReference>
<gene>
    <name evidence="12" type="primary">ORF2</name>
</gene>
<reference evidence="12" key="1">
    <citation type="journal article" date="2011" name="Emerg. Infect. Dis.">
        <title>Astroviruses in Rabbits.</title>
        <authorList>
            <person name="Martella V."/>
            <person name="Moschidou P."/>
            <person name="Pinto P."/>
            <person name="Catella C."/>
            <person name="Desario C."/>
            <person name="Larocca V."/>
            <person name="Circella E."/>
            <person name="Banyai K."/>
            <person name="Lavazza A."/>
            <person name="Magistrali C."/>
            <person name="Decaro N."/>
            <person name="Buonavoglia C."/>
        </authorList>
    </citation>
    <scope>NUCLEOTIDE SEQUENCE</scope>
    <source>
        <strain evidence="12">Rabbit/Nausica/2008/ITA</strain>
    </source>
</reference>
<evidence type="ECO:0000256" key="6">
    <source>
        <dbReference type="ARBA" id="ARBA00022890"/>
    </source>
</evidence>
<protein>
    <submittedName>
        <fullName evidence="12">Capsid protein</fullName>
    </submittedName>
</protein>
<feature type="compositionally biased region" description="Acidic residues" evidence="10">
    <location>
        <begin position="675"/>
        <end position="704"/>
    </location>
</feature>
<evidence type="ECO:0000256" key="4">
    <source>
        <dbReference type="ARBA" id="ARBA00022595"/>
    </source>
</evidence>
<dbReference type="InterPro" id="IPR004337">
    <property type="entry name" value="Astro_capsid_N"/>
</dbReference>
<comment type="subcellular location">
    <subcellularLocation>
        <location evidence="1">Virion</location>
    </subcellularLocation>
</comment>
<evidence type="ECO:0000256" key="7">
    <source>
        <dbReference type="ARBA" id="ARBA00023060"/>
    </source>
</evidence>
<evidence type="ECO:0000256" key="2">
    <source>
        <dbReference type="ARBA" id="ARBA00022561"/>
    </source>
</evidence>
<evidence type="ECO:0000256" key="3">
    <source>
        <dbReference type="ARBA" id="ARBA00022570"/>
    </source>
</evidence>
<proteinExistence type="predicted"/>
<evidence type="ECO:0000256" key="1">
    <source>
        <dbReference type="ARBA" id="ARBA00004328"/>
    </source>
</evidence>
<keyword evidence="3" id="KW-1165">Clathrin-mediated endocytosis of virus by host</keyword>
<keyword evidence="5" id="KW-0946">Virion</keyword>
<feature type="compositionally biased region" description="Low complexity" evidence="10">
    <location>
        <begin position="22"/>
        <end position="31"/>
    </location>
</feature>
<evidence type="ECO:0000256" key="5">
    <source>
        <dbReference type="ARBA" id="ARBA00022844"/>
    </source>
</evidence>
<comment type="function">
    <text evidence="9">The capsid polyprotein VP90 self-assembles and undergoes a proteolytic cleavage by host caspases to yield the immature VP70 virion.</text>
</comment>
<keyword evidence="8" id="KW-1160">Virus entry into host cell</keyword>
<dbReference type="GO" id="GO:0075512">
    <property type="term" value="P:clathrin-dependent endocytosis of virus by host cell"/>
    <property type="evidence" value="ECO:0007669"/>
    <property type="project" value="UniProtKB-KW"/>
</dbReference>
<keyword evidence="6" id="KW-1164">Virus endocytosis by host</keyword>
<organism evidence="12">
    <name type="scientific">Astrovirus rabbit/Nausica/2008/ITA</name>
    <dbReference type="NCBI Taxonomy" id="1125584"/>
    <lineage>
        <taxon>Viruses</taxon>
        <taxon>Riboviria</taxon>
        <taxon>Orthornavirae</taxon>
        <taxon>Pisuviricota</taxon>
        <taxon>Stelpaviricetes</taxon>
        <taxon>Stellavirales</taxon>
        <taxon>Astroviridae</taxon>
        <taxon>Mamastrovirus</taxon>
    </lineage>
</organism>
<evidence type="ECO:0000259" key="11">
    <source>
        <dbReference type="Pfam" id="PF03115"/>
    </source>
</evidence>
<feature type="region of interest" description="Disordered" evidence="10">
    <location>
        <begin position="673"/>
        <end position="708"/>
    </location>
</feature>
<evidence type="ECO:0000256" key="8">
    <source>
        <dbReference type="ARBA" id="ARBA00023296"/>
    </source>
</evidence>
<dbReference type="Gene3D" id="2.60.120.20">
    <property type="match status" value="1"/>
</dbReference>
<evidence type="ECO:0000256" key="10">
    <source>
        <dbReference type="SAM" id="MobiDB-lite"/>
    </source>
</evidence>
<feature type="domain" description="Astrovirus capsid protein inner core" evidence="11">
    <location>
        <begin position="16"/>
        <end position="250"/>
    </location>
</feature>
<keyword evidence="4" id="KW-1162">Viral penetration into host cytoplasm</keyword>